<keyword evidence="2" id="KW-1185">Reference proteome</keyword>
<evidence type="ECO:0000313" key="1">
    <source>
        <dbReference type="EMBL" id="QBJ01062.1"/>
    </source>
</evidence>
<name>A0A5J6A0H7_9CAUD</name>
<accession>A0A5J6A0H7</accession>
<dbReference type="Proteomes" id="UP000327497">
    <property type="component" value="Segment"/>
</dbReference>
<reference evidence="1 2" key="1">
    <citation type="journal article" date="2019" name="Virus Res.">
        <title>Genomic characterization of a novel virulent phage infecting the Aeromonas hydrophila isolated from rainbow trout (Oncorhynchus mykiss).</title>
        <authorList>
            <person name="Cao Y."/>
            <person name="Li S."/>
            <person name="Wang D."/>
            <person name="Zhao J."/>
            <person name="Xu L."/>
            <person name="Liu H."/>
            <person name="Lu T."/>
            <person name="Mou Z."/>
        </authorList>
    </citation>
    <scope>NUCLEOTIDE SEQUENCE [LARGE SCALE GENOMIC DNA]</scope>
</reference>
<proteinExistence type="predicted"/>
<dbReference type="EMBL" id="MK455769">
    <property type="protein sequence ID" value="QBJ01062.1"/>
    <property type="molecule type" value="Genomic_DNA"/>
</dbReference>
<organism evidence="1 2">
    <name type="scientific">Aeromonas phage MJG</name>
    <dbReference type="NCBI Taxonomy" id="2510451"/>
    <lineage>
        <taxon>Viruses</taxon>
        <taxon>Duplodnaviria</taxon>
        <taxon>Heunggongvirae</taxon>
        <taxon>Uroviricota</taxon>
        <taxon>Caudoviricetes</taxon>
        <taxon>Autographivirales</taxon>
        <taxon>Autosignataviridae</taxon>
        <taxon>Colwellvirinae</taxon>
        <taxon>Daolivirus</taxon>
        <taxon>Daolivirus MJG</taxon>
    </lineage>
</organism>
<sequence length="100" mass="10837">MKETVIAILVIVLLAAFGMWQYERASDYRDELRATKAALDAEVKLTNKLKASIGKTLGSSQSSRVKTKEALDEAPSFRDTAVPVPVATSLCQRIHCKGAG</sequence>
<evidence type="ECO:0000313" key="2">
    <source>
        <dbReference type="Proteomes" id="UP000327497"/>
    </source>
</evidence>
<protein>
    <submittedName>
        <fullName evidence="1">Uncharacterized protein</fullName>
    </submittedName>
</protein>